<proteinExistence type="predicted"/>
<dbReference type="OrthoDB" id="32195at2"/>
<keyword evidence="2" id="KW-1185">Reference proteome</keyword>
<reference evidence="1 2" key="1">
    <citation type="submission" date="2018-12" db="EMBL/GenBank/DDBJ databases">
        <title>The whole draft genome of Aquabacterium sp. SJQ9.</title>
        <authorList>
            <person name="Sun L."/>
            <person name="Gao X."/>
            <person name="Chen W."/>
            <person name="Huang K."/>
        </authorList>
    </citation>
    <scope>NUCLEOTIDE SEQUENCE [LARGE SCALE GENOMIC DNA]</scope>
    <source>
        <strain evidence="1 2">SJQ9</strain>
    </source>
</reference>
<evidence type="ECO:0000313" key="1">
    <source>
        <dbReference type="EMBL" id="RRS01145.1"/>
    </source>
</evidence>
<name>A0A426V2R3_9BURK</name>
<evidence type="ECO:0008006" key="3">
    <source>
        <dbReference type="Google" id="ProtNLM"/>
    </source>
</evidence>
<protein>
    <recommendedName>
        <fullName evidence="3">DUF3560 domain-containing protein</fullName>
    </recommendedName>
</protein>
<dbReference type="EMBL" id="RSED01000026">
    <property type="protein sequence ID" value="RRS01145.1"/>
    <property type="molecule type" value="Genomic_DNA"/>
</dbReference>
<dbReference type="AlphaFoldDB" id="A0A426V2R3"/>
<evidence type="ECO:0000313" key="2">
    <source>
        <dbReference type="Proteomes" id="UP000269265"/>
    </source>
</evidence>
<comment type="caution">
    <text evidence="1">The sequence shown here is derived from an EMBL/GenBank/DDBJ whole genome shotgun (WGS) entry which is preliminary data.</text>
</comment>
<dbReference type="Proteomes" id="UP000269265">
    <property type="component" value="Unassembled WGS sequence"/>
</dbReference>
<organism evidence="1 2">
    <name type="scientific">Aquabacterium soli</name>
    <dbReference type="NCBI Taxonomy" id="2493092"/>
    <lineage>
        <taxon>Bacteria</taxon>
        <taxon>Pseudomonadati</taxon>
        <taxon>Pseudomonadota</taxon>
        <taxon>Betaproteobacteria</taxon>
        <taxon>Burkholderiales</taxon>
        <taxon>Aquabacterium</taxon>
    </lineage>
</organism>
<sequence>MQAEQFINDIPLNVAQSAFQGTSFSPEKRAASHRADYAATLASVYEEMKLQATKGGTLDKLEAVFARYRAGYAKVYRAWLSSSSRCISSMITGPSNFPTRRAQKWNDAAHRRLTAVVNFHEGTRRAVMRELRPDLRPIMAGDADAIQRLAVELAGLERDQAKMKAANAALRKHAKAGKEAQVRALIELGFSSDDATYVANPTHYRGAGYPSYQLTNNGANIRRVRERLAHLEKMHAMPVTELQGDGVRIEQDPPANRIRLFFDGKPDAATRDRLKKGGFRWTPSLEAWQAYINRQTVELAKSFASTTA</sequence>
<accession>A0A426V2R3</accession>
<gene>
    <name evidence="1" type="ORF">EIP75_21440</name>
</gene>
<dbReference type="RefSeq" id="WP_125245245.1">
    <property type="nucleotide sequence ID" value="NZ_RSED01000026.1"/>
</dbReference>